<gene>
    <name evidence="1" type="ORF">C4B63_293g23</name>
</gene>
<reference evidence="1 2" key="1">
    <citation type="journal article" date="2018" name="Microb. Genom.">
        <title>Expanding an expanded genome: long-read sequencing of Trypanosoma cruzi.</title>
        <authorList>
            <person name="Berna L."/>
            <person name="Rodriguez M."/>
            <person name="Chiribao M.L."/>
            <person name="Parodi-Talice A."/>
            <person name="Pita S."/>
            <person name="Rijo G."/>
            <person name="Alvarez-Valin F."/>
            <person name="Robello C."/>
        </authorList>
    </citation>
    <scope>NUCLEOTIDE SEQUENCE [LARGE SCALE GENOMIC DNA]</scope>
    <source>
        <strain evidence="1 2">Dm28c</strain>
    </source>
</reference>
<dbReference type="VEuPathDB" id="TriTrypDB:TCDM_08641"/>
<dbReference type="VEuPathDB" id="TriTrypDB:BCY84_07006"/>
<comment type="caution">
    <text evidence="1">The sequence shown here is derived from an EMBL/GenBank/DDBJ whole genome shotgun (WGS) entry which is preliminary data.</text>
</comment>
<protein>
    <submittedName>
        <fullName evidence="1">Putative ATP-dependent DEAD/H RNA helicase</fullName>
    </submittedName>
</protein>
<sequence>MNGRKAIVVLITPMQNFADQTVLRSMDRIRKQLLRLVKDSSLLRKVEDPMRMASRHSSNLGLVRLVALWSLYPRIASVEYRANRNRKRPEIFCWDNKVAQCAMGSALAFKNRDDFRDRAFVFYHERMYLEANLTVFDAQRCDTCGGSLVSS</sequence>
<keyword evidence="1" id="KW-0378">Hydrolase</keyword>
<dbReference type="VEuPathDB" id="TriTrypDB:C4B63_293g23"/>
<dbReference type="VEuPathDB" id="TriTrypDB:ECC02_007476"/>
<keyword evidence="1" id="KW-0347">Helicase</keyword>
<accession>A0A2V2UJL5</accession>
<dbReference type="VEuPathDB" id="TriTrypDB:Tc_MARK_233"/>
<dbReference type="VEuPathDB" id="TriTrypDB:TcBrA4_0094640"/>
<dbReference type="VEuPathDB" id="TriTrypDB:C3747_22g115"/>
<name>A0A2V2UJL5_TRYCR</name>
<dbReference type="GO" id="GO:0004386">
    <property type="term" value="F:helicase activity"/>
    <property type="evidence" value="ECO:0007669"/>
    <property type="project" value="UniProtKB-KW"/>
</dbReference>
<dbReference type="Proteomes" id="UP000246121">
    <property type="component" value="Unassembled WGS sequence"/>
</dbReference>
<evidence type="ECO:0000313" key="2">
    <source>
        <dbReference type="Proteomes" id="UP000246121"/>
    </source>
</evidence>
<dbReference type="VEuPathDB" id="TriTrypDB:TcCLB.506861.10"/>
<dbReference type="SMR" id="A0A2V2UJL5"/>
<dbReference type="VEuPathDB" id="TriTrypDB:TCSYLVIO_001886"/>
<dbReference type="VEuPathDB" id="TriTrypDB:TcCL_ESM04201"/>
<dbReference type="VEuPathDB" id="TriTrypDB:TcCLB.511825.180"/>
<keyword evidence="1" id="KW-0547">Nucleotide-binding</keyword>
<dbReference type="AlphaFoldDB" id="A0A2V2UJL5"/>
<proteinExistence type="predicted"/>
<dbReference type="VEuPathDB" id="TriTrypDB:TcG_06734"/>
<organism evidence="1 2">
    <name type="scientific">Trypanosoma cruzi</name>
    <dbReference type="NCBI Taxonomy" id="5693"/>
    <lineage>
        <taxon>Eukaryota</taxon>
        <taxon>Discoba</taxon>
        <taxon>Euglenozoa</taxon>
        <taxon>Kinetoplastea</taxon>
        <taxon>Metakinetoplastina</taxon>
        <taxon>Trypanosomatida</taxon>
        <taxon>Trypanosomatidae</taxon>
        <taxon>Trypanosoma</taxon>
        <taxon>Schizotrypanum</taxon>
    </lineage>
</organism>
<evidence type="ECO:0000313" key="1">
    <source>
        <dbReference type="EMBL" id="PWU83712.1"/>
    </source>
</evidence>
<keyword evidence="1" id="KW-0067">ATP-binding</keyword>
<dbReference type="EMBL" id="PRFA01000293">
    <property type="protein sequence ID" value="PWU83712.1"/>
    <property type="molecule type" value="Genomic_DNA"/>
</dbReference>